<evidence type="ECO:0000256" key="3">
    <source>
        <dbReference type="ARBA" id="ARBA00022596"/>
    </source>
</evidence>
<feature type="domain" description="Urease" evidence="11">
    <location>
        <begin position="415"/>
        <end position="866"/>
    </location>
</feature>
<dbReference type="InterPro" id="IPR036463">
    <property type="entry name" value="Urease_gamma_sf"/>
</dbReference>
<dbReference type="PROSITE" id="PS00145">
    <property type="entry name" value="UREASE_2"/>
    <property type="match status" value="1"/>
</dbReference>
<gene>
    <name evidence="12" type="primary">URE1</name>
    <name evidence="12" type="ORF">GGI19_000001</name>
</gene>
<dbReference type="NCBIfam" id="TIGR00193">
    <property type="entry name" value="urease_gam"/>
    <property type="match status" value="1"/>
</dbReference>
<dbReference type="InterPro" id="IPR011612">
    <property type="entry name" value="Urease_alpha_N_dom"/>
</dbReference>
<evidence type="ECO:0000256" key="2">
    <source>
        <dbReference type="ARBA" id="ARBA00012934"/>
    </source>
</evidence>
<dbReference type="HAMAP" id="MF_01953">
    <property type="entry name" value="Urease_alpha"/>
    <property type="match status" value="1"/>
</dbReference>
<dbReference type="Gene3D" id="2.10.150.10">
    <property type="entry name" value="Urease, beta subunit"/>
    <property type="match status" value="1"/>
</dbReference>
<dbReference type="GO" id="GO:0035550">
    <property type="term" value="C:urease complex"/>
    <property type="evidence" value="ECO:0007669"/>
    <property type="project" value="InterPro"/>
</dbReference>
<dbReference type="NCBIfam" id="NF009671">
    <property type="entry name" value="PRK13192.1"/>
    <property type="match status" value="1"/>
</dbReference>
<dbReference type="Pfam" id="PF00449">
    <property type="entry name" value="Urease_alpha"/>
    <property type="match status" value="1"/>
</dbReference>
<dbReference type="Pfam" id="PF00547">
    <property type="entry name" value="Urease_gamma"/>
    <property type="match status" value="1"/>
</dbReference>
<evidence type="ECO:0000256" key="8">
    <source>
        <dbReference type="PIRSR" id="PIRSR001222-51"/>
    </source>
</evidence>
<protein>
    <recommendedName>
        <fullName evidence="2 6">Urease</fullName>
        <ecNumber evidence="2 6">3.5.1.5</ecNumber>
    </recommendedName>
    <alternativeName>
        <fullName evidence="6">Urea amidohydrolase</fullName>
    </alternativeName>
</protein>
<feature type="binding site" evidence="8">
    <location>
        <position position="532"/>
    </location>
    <ligand>
        <name>Ni(2+)</name>
        <dbReference type="ChEBI" id="CHEBI:49786"/>
        <label>2</label>
    </ligand>
</feature>
<dbReference type="SUPFAM" id="SSF54111">
    <property type="entry name" value="Urease, gamma-subunit"/>
    <property type="match status" value="1"/>
</dbReference>
<dbReference type="InterPro" id="IPR032466">
    <property type="entry name" value="Metal_Hydrolase"/>
</dbReference>
<keyword evidence="3 6" id="KW-0533">Nickel</keyword>
<feature type="binding site" evidence="8">
    <location>
        <position position="422"/>
    </location>
    <ligand>
        <name>Ni(2+)</name>
        <dbReference type="ChEBI" id="CHEBI:49786"/>
        <label>1</label>
    </ligand>
</feature>
<dbReference type="GO" id="GO:0016151">
    <property type="term" value="F:nickel cation binding"/>
    <property type="evidence" value="ECO:0007669"/>
    <property type="project" value="InterPro"/>
</dbReference>
<dbReference type="InterPro" id="IPR006680">
    <property type="entry name" value="Amidohydro-rel"/>
</dbReference>
<dbReference type="AlphaFoldDB" id="A0A9W8H1K8"/>
<proteinExistence type="inferred from homology"/>
<reference evidence="12" key="1">
    <citation type="submission" date="2022-07" db="EMBL/GenBank/DDBJ databases">
        <title>Phylogenomic reconstructions and comparative analyses of Kickxellomycotina fungi.</title>
        <authorList>
            <person name="Reynolds N.K."/>
            <person name="Stajich J.E."/>
            <person name="Barry K."/>
            <person name="Grigoriev I.V."/>
            <person name="Crous P."/>
            <person name="Smith M.E."/>
        </authorList>
    </citation>
    <scope>NUCLEOTIDE SEQUENCE</scope>
    <source>
        <strain evidence="12">BCRC 34297</strain>
    </source>
</reference>
<comment type="cofactor">
    <cofactor evidence="8">
        <name>Ni cation</name>
        <dbReference type="ChEBI" id="CHEBI:25516"/>
    </cofactor>
    <text evidence="8">Binds 2 nickel ions per subunit.</text>
</comment>
<dbReference type="PIRSF" id="PIRSF001222">
    <property type="entry name" value="Urease"/>
    <property type="match status" value="1"/>
</dbReference>
<feature type="binding site" description="via carbamate group" evidence="8">
    <location>
        <position position="503"/>
    </location>
    <ligand>
        <name>Ni(2+)</name>
        <dbReference type="ChEBI" id="CHEBI:49786"/>
        <label>1</label>
    </ligand>
</feature>
<evidence type="ECO:0000313" key="12">
    <source>
        <dbReference type="EMBL" id="KAJ2757400.1"/>
    </source>
</evidence>
<dbReference type="InterPro" id="IPR036461">
    <property type="entry name" value="Urease_betasu_sf"/>
</dbReference>
<dbReference type="EC" id="3.5.1.5" evidence="2 6"/>
<evidence type="ECO:0000256" key="9">
    <source>
        <dbReference type="PIRSR" id="PIRSR611612-52"/>
    </source>
</evidence>
<feature type="active site" description="Proton donor" evidence="9 10">
    <location>
        <position position="606"/>
    </location>
</feature>
<dbReference type="InterPro" id="IPR002026">
    <property type="entry name" value="Urease_gamma/gamma-beta_su"/>
</dbReference>
<dbReference type="PROSITE" id="PS51368">
    <property type="entry name" value="UREASE_3"/>
    <property type="match status" value="1"/>
</dbReference>
<feature type="modified residue" description="N6-carboxylysine" evidence="7">
    <location>
        <position position="503"/>
    </location>
</feature>
<dbReference type="CDD" id="cd00375">
    <property type="entry name" value="Urease_alpha"/>
    <property type="match status" value="1"/>
</dbReference>
<dbReference type="Pfam" id="PF01979">
    <property type="entry name" value="Amidohydro_1"/>
    <property type="match status" value="1"/>
</dbReference>
<evidence type="ECO:0000256" key="10">
    <source>
        <dbReference type="PROSITE-ProRule" id="PRU00700"/>
    </source>
</evidence>
<dbReference type="Gene3D" id="3.20.20.140">
    <property type="entry name" value="Metal-dependent hydrolases"/>
    <property type="match status" value="1"/>
</dbReference>
<dbReference type="OrthoDB" id="1708534at2759"/>
<evidence type="ECO:0000256" key="4">
    <source>
        <dbReference type="ARBA" id="ARBA00022723"/>
    </source>
</evidence>
<dbReference type="NCBIfam" id="TIGR00192">
    <property type="entry name" value="urease_beta"/>
    <property type="match status" value="1"/>
</dbReference>
<comment type="catalytic activity">
    <reaction evidence="6">
        <text>urea + 2 H2O + H(+) = hydrogencarbonate + 2 NH4(+)</text>
        <dbReference type="Rhea" id="RHEA:20557"/>
        <dbReference type="ChEBI" id="CHEBI:15377"/>
        <dbReference type="ChEBI" id="CHEBI:15378"/>
        <dbReference type="ChEBI" id="CHEBI:16199"/>
        <dbReference type="ChEBI" id="CHEBI:17544"/>
        <dbReference type="ChEBI" id="CHEBI:28938"/>
        <dbReference type="EC" id="3.5.1.5"/>
    </reaction>
</comment>
<keyword evidence="13" id="KW-1185">Reference proteome</keyword>
<evidence type="ECO:0000256" key="5">
    <source>
        <dbReference type="ARBA" id="ARBA00022801"/>
    </source>
</evidence>
<evidence type="ECO:0000256" key="7">
    <source>
        <dbReference type="PIRSR" id="PIRSR001222-50"/>
    </source>
</evidence>
<dbReference type="NCBIfam" id="TIGR01792">
    <property type="entry name" value="urease_alph"/>
    <property type="match status" value="1"/>
</dbReference>
<dbReference type="PRINTS" id="PR01752">
    <property type="entry name" value="UREASE"/>
</dbReference>
<dbReference type="SUPFAM" id="SSF51556">
    <property type="entry name" value="Metallo-dependent hydrolases"/>
    <property type="match status" value="1"/>
</dbReference>
<dbReference type="InterPro" id="IPR017950">
    <property type="entry name" value="Urease_AS"/>
</dbReference>
<comment type="caution">
    <text evidence="12">The sequence shown here is derived from an EMBL/GenBank/DDBJ whole genome shotgun (WGS) entry which is preliminary data.</text>
</comment>
<name>A0A9W8H1K8_9FUNG</name>
<evidence type="ECO:0000256" key="6">
    <source>
        <dbReference type="PIRNR" id="PIRNR001222"/>
    </source>
</evidence>
<feature type="binding site" evidence="10">
    <location>
        <position position="505"/>
    </location>
    <ligand>
        <name>substrate</name>
    </ligand>
</feature>
<dbReference type="PROSITE" id="PS01120">
    <property type="entry name" value="UREASE_1"/>
    <property type="match status" value="1"/>
</dbReference>
<dbReference type="PANTHER" id="PTHR33569:SF1">
    <property type="entry name" value="UREASE"/>
    <property type="match status" value="1"/>
</dbReference>
<feature type="binding site" description="via carbamate group" evidence="8">
    <location>
        <position position="503"/>
    </location>
    <ligand>
        <name>Ni(2+)</name>
        <dbReference type="ChEBI" id="CHEBI:49786"/>
        <label>2</label>
    </ligand>
</feature>
<dbReference type="InterPro" id="IPR005848">
    <property type="entry name" value="Urease_asu"/>
</dbReference>
<dbReference type="InterPro" id="IPR008221">
    <property type="entry name" value="Urease"/>
</dbReference>
<dbReference type="PANTHER" id="PTHR33569">
    <property type="entry name" value="UREASE"/>
    <property type="match status" value="1"/>
</dbReference>
<dbReference type="InterPro" id="IPR017951">
    <property type="entry name" value="Urease_asu_c"/>
</dbReference>
<keyword evidence="4 6" id="KW-0479">Metal-binding</keyword>
<dbReference type="Pfam" id="PF00699">
    <property type="entry name" value="Urease_beta"/>
    <property type="match status" value="1"/>
</dbReference>
<evidence type="ECO:0000256" key="1">
    <source>
        <dbReference type="ARBA" id="ARBA00004897"/>
    </source>
</evidence>
<feature type="binding site" evidence="8">
    <location>
        <position position="646"/>
    </location>
    <ligand>
        <name>Ni(2+)</name>
        <dbReference type="ChEBI" id="CHEBI:49786"/>
        <label>1</label>
    </ligand>
</feature>
<dbReference type="Gene3D" id="2.30.40.10">
    <property type="entry name" value="Urease, subunit C, domain 1"/>
    <property type="match status" value="1"/>
</dbReference>
<dbReference type="InterPro" id="IPR029754">
    <property type="entry name" value="Urease_Ni-bd"/>
</dbReference>
<dbReference type="Gene3D" id="3.30.280.10">
    <property type="entry name" value="Urease, gamma-like subunit"/>
    <property type="match status" value="1"/>
</dbReference>
<dbReference type="SUPFAM" id="SSF51338">
    <property type="entry name" value="Composite domain of metallo-dependent hydrolases"/>
    <property type="match status" value="2"/>
</dbReference>
<comment type="pathway">
    <text evidence="1 6">Nitrogen metabolism; urea degradation; CO(2) and NH(3) from urea (urease route): step 1/1.</text>
</comment>
<comment type="PTM">
    <text evidence="7">Carbamylation allows a single lysine to coordinate two nickel ions.</text>
</comment>
<feature type="binding site" evidence="8">
    <location>
        <position position="420"/>
    </location>
    <ligand>
        <name>Ni(2+)</name>
        <dbReference type="ChEBI" id="CHEBI:49786"/>
        <label>1</label>
    </ligand>
</feature>
<evidence type="ECO:0000259" key="11">
    <source>
        <dbReference type="PROSITE" id="PS51368"/>
    </source>
</evidence>
<dbReference type="InterPro" id="IPR002019">
    <property type="entry name" value="Urease_beta-like"/>
</dbReference>
<dbReference type="Proteomes" id="UP001140011">
    <property type="component" value="Unassembled WGS sequence"/>
</dbReference>
<keyword evidence="5 6" id="KW-0378">Hydrolase</keyword>
<dbReference type="SUPFAM" id="SSF51278">
    <property type="entry name" value="Urease, beta-subunit"/>
    <property type="match status" value="1"/>
</dbReference>
<dbReference type="EMBL" id="JANBUH010000001">
    <property type="protein sequence ID" value="KAJ2757400.1"/>
    <property type="molecule type" value="Genomic_DNA"/>
</dbReference>
<feature type="binding site" evidence="8">
    <location>
        <position position="558"/>
    </location>
    <ligand>
        <name>Ni(2+)</name>
        <dbReference type="ChEBI" id="CHEBI:49786"/>
        <label>2</label>
    </ligand>
</feature>
<dbReference type="InterPro" id="IPR011059">
    <property type="entry name" value="Metal-dep_hydrolase_composite"/>
</dbReference>
<dbReference type="GO" id="GO:0009039">
    <property type="term" value="F:urease activity"/>
    <property type="evidence" value="ECO:0007669"/>
    <property type="project" value="UniProtKB-EC"/>
</dbReference>
<dbReference type="NCBIfam" id="NF009686">
    <property type="entry name" value="PRK13207.1"/>
    <property type="match status" value="1"/>
</dbReference>
<dbReference type="CDD" id="cd00390">
    <property type="entry name" value="Urease_gamma"/>
    <property type="match status" value="1"/>
</dbReference>
<sequence>MKLLPRELDKLVLVQTGLLAQRRLSRGVRLNASESTALIATVLLELIRDGKHSVSSLQTLGQNILGLRHVLPAVPQMVHEVQIEGTFLDGTFLVTVHNPVCSVDGDLRLALYGSGIDIGQGLRIESPAGETRALNDELFPWTNDVAKTYEADEASVGRVITASGSIEINQGRKRYALRVTNHGDRPVQIGSHYHFAEANARLEMDRGIAYGRRLDIPAGTAVRFEPGDSRIVSLVDIAGNRVVSGGNNFAPGPVDRTKIKELVAEMQKMGAMHVAQAELRAARPRTVDRATYAMTYGPTIGDRVQLGDTCLWAEIEWDATVYGDEAKFGGGKTLRDGMGQVSGLGRAECLDLVITNCVIVDYSGIYKADIGVRAGRIVGIGKAGNPDVMDGVTPGMFVGASTEAMAGEGRIVTAGALDTHVHFICPQLAYEALGSGTTTLIGGGTGPNTGTNATTCTPGAFNIRAMLEATDSLPVNIGLTGKGNCSAEAPLREQVLAGAVGLKIHEDWGSTPAVIDMCLRVCDALDVQTTIHTDTLNESGFVEHTLAAIAGRTIHAYHTEGAGGGHAPDILAVCGHESVIPSSTNPTRPYTRNTCDEHLDMLMVCHHLDKRIAEDVAFAESRIRAETIAAEDVMHDVGAISVMSSDAQAMGRIGEVIARTWRTADKMKRQRGHLPVPTEPLGVAPASIADRADNFRIRRYIAKYTINPAIAHGVSHVVGSVEVGKLADLVLWAPQDFGIRPAVVIKGGMPVYAMMGDANASIPTVQPIISRPMFAALPSAARLSLAFVSKASIDEDLGAIARTYRISKQLEPVSNCRNIGKKDLKLNCALPKVSVDPETYEVCLDGVPCVCEPATELPLTQRHMVF</sequence>
<dbReference type="CDD" id="cd00407">
    <property type="entry name" value="Urease_beta"/>
    <property type="match status" value="1"/>
</dbReference>
<accession>A0A9W8H1K8</accession>
<evidence type="ECO:0000313" key="13">
    <source>
        <dbReference type="Proteomes" id="UP001140011"/>
    </source>
</evidence>
<dbReference type="InterPro" id="IPR050069">
    <property type="entry name" value="Urease_subunit"/>
</dbReference>
<dbReference type="GO" id="GO:0043419">
    <property type="term" value="P:urea catabolic process"/>
    <property type="evidence" value="ECO:0007669"/>
    <property type="project" value="InterPro"/>
</dbReference>
<organism evidence="12 13">
    <name type="scientific">Coemansia pectinata</name>
    <dbReference type="NCBI Taxonomy" id="1052879"/>
    <lineage>
        <taxon>Eukaryota</taxon>
        <taxon>Fungi</taxon>
        <taxon>Fungi incertae sedis</taxon>
        <taxon>Zoopagomycota</taxon>
        <taxon>Kickxellomycotina</taxon>
        <taxon>Kickxellomycetes</taxon>
        <taxon>Kickxellales</taxon>
        <taxon>Kickxellaceae</taxon>
        <taxon>Coemansia</taxon>
    </lineage>
</organism>